<dbReference type="SMART" id="SM00382">
    <property type="entry name" value="AAA"/>
    <property type="match status" value="1"/>
</dbReference>
<evidence type="ECO:0000256" key="6">
    <source>
        <dbReference type="ARBA" id="ARBA00023121"/>
    </source>
</evidence>
<dbReference type="Pfam" id="PF08299">
    <property type="entry name" value="Bac_DnaA_C"/>
    <property type="match status" value="1"/>
</dbReference>
<dbReference type="InterPro" id="IPR003593">
    <property type="entry name" value="AAA+_ATPase"/>
</dbReference>
<keyword evidence="6" id="KW-0446">Lipid-binding</keyword>
<evidence type="ECO:0000256" key="4">
    <source>
        <dbReference type="ARBA" id="ARBA00022741"/>
    </source>
</evidence>
<dbReference type="HAMAP" id="MF_00377">
    <property type="entry name" value="DnaA_bact"/>
    <property type="match status" value="1"/>
</dbReference>
<evidence type="ECO:0000256" key="7">
    <source>
        <dbReference type="ARBA" id="ARBA00023125"/>
    </source>
</evidence>
<dbReference type="CDD" id="cd00009">
    <property type="entry name" value="AAA"/>
    <property type="match status" value="1"/>
</dbReference>
<dbReference type="Gene3D" id="1.10.1750.10">
    <property type="match status" value="1"/>
</dbReference>
<dbReference type="FunFam" id="3.40.50.300:FF:000668">
    <property type="entry name" value="Chromosomal replication initiator protein DnaA"/>
    <property type="match status" value="1"/>
</dbReference>
<dbReference type="NCBIfam" id="TIGR00362">
    <property type="entry name" value="DnaA"/>
    <property type="match status" value="1"/>
</dbReference>
<dbReference type="Gene3D" id="3.30.300.180">
    <property type="match status" value="1"/>
</dbReference>
<comment type="caution">
    <text evidence="10">The sequence shown here is derived from an EMBL/GenBank/DDBJ whole genome shotgun (WGS) entry which is preliminary data.</text>
</comment>
<keyword evidence="11" id="KW-1185">Reference proteome</keyword>
<dbReference type="SUPFAM" id="SSF52540">
    <property type="entry name" value="P-loop containing nucleoside triphosphate hydrolases"/>
    <property type="match status" value="1"/>
</dbReference>
<sequence length="459" mass="52695">MTTKEMWKAVLGEIELQISKPNFLTWLKQSQLIEKDNEKGKVVVGLPNNFAKEWVKNRYHKLILGSLRNIDSAVKEVDYVVMSNKSQGSKVKSPKKSRKEMEKTSLESQDSLIETKVDSKTNLNPRYTLDTFVVGSSNELAYAAVQAVINNVGMKYNPLFIYGKVGLGKTHLIQATGNKLVKNSKNKASVLYVTSEKFINDVVWAIRNKRMEDVKKKYRDINVLIIDDIQFIGGKTATEQEFFHTFNALYEQNKQIILSSDRPPAAIPTLEERLRSRFEGGMVADISYPDYETRLAILKSKAQANNWSVDEKITEAIAAKVQKNIRELEGVLNKVVFYQDFKNEKIDIKKLEKIIGETSEVSSKNVTVKDIIRIVANFFEVKESDIERRSRKKEMVQPRQISMYLMRDVLKMSYPNIGEKLGKRDHTTVIHAVEKISRKVNEDSTLNQKIMLIKEQLYK</sequence>
<dbReference type="InterPro" id="IPR038454">
    <property type="entry name" value="DnaA_N_sf"/>
</dbReference>
<keyword evidence="7" id="KW-0238">DNA-binding</keyword>
<dbReference type="InterPro" id="IPR018312">
    <property type="entry name" value="Chromosome_initiator_DnaA_CS"/>
</dbReference>
<dbReference type="SUPFAM" id="SSF48295">
    <property type="entry name" value="TrpR-like"/>
    <property type="match status" value="1"/>
</dbReference>
<keyword evidence="3" id="KW-0235">DNA replication</keyword>
<dbReference type="AlphaFoldDB" id="A0A133VQA1"/>
<dbReference type="Pfam" id="PF11638">
    <property type="entry name" value="DnaA_N"/>
    <property type="match status" value="1"/>
</dbReference>
<evidence type="ECO:0000313" key="10">
    <source>
        <dbReference type="EMBL" id="KXB08634.1"/>
    </source>
</evidence>
<evidence type="ECO:0000313" key="11">
    <source>
        <dbReference type="Proteomes" id="UP000070175"/>
    </source>
</evidence>
<evidence type="ECO:0000256" key="1">
    <source>
        <dbReference type="ARBA" id="ARBA00006583"/>
    </source>
</evidence>
<evidence type="ECO:0000259" key="9">
    <source>
        <dbReference type="SMART" id="SM00760"/>
    </source>
</evidence>
<gene>
    <name evidence="10" type="ORF">AKJ56_00755</name>
</gene>
<dbReference type="EMBL" id="LHYJ01000007">
    <property type="protein sequence ID" value="KXB08634.1"/>
    <property type="molecule type" value="Genomic_DNA"/>
</dbReference>
<keyword evidence="5" id="KW-0067">ATP-binding</keyword>
<evidence type="ECO:0000256" key="5">
    <source>
        <dbReference type="ARBA" id="ARBA00022840"/>
    </source>
</evidence>
<dbReference type="InterPro" id="IPR024633">
    <property type="entry name" value="DnaA_N_dom"/>
</dbReference>
<dbReference type="Pfam" id="PF00308">
    <property type="entry name" value="Bac_DnaA"/>
    <property type="match status" value="1"/>
</dbReference>
<proteinExistence type="inferred from homology"/>
<dbReference type="InterPro" id="IPR001957">
    <property type="entry name" value="Chromosome_initiator_DnaA"/>
</dbReference>
<dbReference type="GO" id="GO:0006270">
    <property type="term" value="P:DNA replication initiation"/>
    <property type="evidence" value="ECO:0007669"/>
    <property type="project" value="InterPro"/>
</dbReference>
<accession>A0A133VQA1</accession>
<protein>
    <recommendedName>
        <fullName evidence="12">Chromosomal replication initiator protein DnaA</fullName>
    </recommendedName>
</protein>
<evidence type="ECO:0008006" key="12">
    <source>
        <dbReference type="Google" id="ProtNLM"/>
    </source>
</evidence>
<dbReference type="SMART" id="SM00760">
    <property type="entry name" value="Bac_DnaA_C"/>
    <property type="match status" value="1"/>
</dbReference>
<dbReference type="GO" id="GO:0005524">
    <property type="term" value="F:ATP binding"/>
    <property type="evidence" value="ECO:0007669"/>
    <property type="project" value="UniProtKB-KW"/>
</dbReference>
<name>A0A133VQA1_9EURY</name>
<dbReference type="PANTHER" id="PTHR30050">
    <property type="entry name" value="CHROMOSOMAL REPLICATION INITIATOR PROTEIN DNAA"/>
    <property type="match status" value="1"/>
</dbReference>
<dbReference type="PATRIC" id="fig|1698285.3.peg.548"/>
<keyword evidence="2" id="KW-0963">Cytoplasm</keyword>
<dbReference type="PANTHER" id="PTHR30050:SF2">
    <property type="entry name" value="CHROMOSOMAL REPLICATION INITIATOR PROTEIN DNAA"/>
    <property type="match status" value="1"/>
</dbReference>
<dbReference type="InterPro" id="IPR027417">
    <property type="entry name" value="P-loop_NTPase"/>
</dbReference>
<dbReference type="CDD" id="cd06571">
    <property type="entry name" value="Bac_DnaA_C"/>
    <property type="match status" value="1"/>
</dbReference>
<dbReference type="InterPro" id="IPR013159">
    <property type="entry name" value="DnaA_C"/>
</dbReference>
<dbReference type="GO" id="GO:0008289">
    <property type="term" value="F:lipid binding"/>
    <property type="evidence" value="ECO:0007669"/>
    <property type="project" value="UniProtKB-KW"/>
</dbReference>
<dbReference type="GO" id="GO:0006275">
    <property type="term" value="P:regulation of DNA replication"/>
    <property type="evidence" value="ECO:0007669"/>
    <property type="project" value="InterPro"/>
</dbReference>
<dbReference type="GO" id="GO:0005886">
    <property type="term" value="C:plasma membrane"/>
    <property type="evidence" value="ECO:0007669"/>
    <property type="project" value="TreeGrafter"/>
</dbReference>
<comment type="similarity">
    <text evidence="1">Belongs to the DnaA family.</text>
</comment>
<dbReference type="PRINTS" id="PR00051">
    <property type="entry name" value="DNAA"/>
</dbReference>
<feature type="domain" description="AAA+ ATPase" evidence="8">
    <location>
        <begin position="155"/>
        <end position="279"/>
    </location>
</feature>
<dbReference type="Gene3D" id="1.10.8.60">
    <property type="match status" value="1"/>
</dbReference>
<feature type="domain" description="Chromosomal replication initiator DnaA C-terminal" evidence="9">
    <location>
        <begin position="367"/>
        <end position="436"/>
    </location>
</feature>
<dbReference type="InterPro" id="IPR013317">
    <property type="entry name" value="DnaA_dom"/>
</dbReference>
<reference evidence="10 11" key="1">
    <citation type="journal article" date="2016" name="Sci. Rep.">
        <title>Metabolic traits of an uncultured archaeal lineage -MSBL1- from brine pools of the Red Sea.</title>
        <authorList>
            <person name="Mwirichia R."/>
            <person name="Alam I."/>
            <person name="Rashid M."/>
            <person name="Vinu M."/>
            <person name="Ba-Alawi W."/>
            <person name="Anthony Kamau A."/>
            <person name="Kamanda Ngugi D."/>
            <person name="Goker M."/>
            <person name="Klenk H.P."/>
            <person name="Bajic V."/>
            <person name="Stingl U."/>
        </authorList>
    </citation>
    <scope>NUCLEOTIDE SEQUENCE [LARGE SCALE GENOMIC DNA]</scope>
    <source>
        <strain evidence="10">SCGC-AAA382N08</strain>
    </source>
</reference>
<dbReference type="Gene3D" id="3.40.50.300">
    <property type="entry name" value="P-loop containing nucleotide triphosphate hydrolases"/>
    <property type="match status" value="1"/>
</dbReference>
<evidence type="ECO:0000259" key="8">
    <source>
        <dbReference type="SMART" id="SM00382"/>
    </source>
</evidence>
<keyword evidence="4" id="KW-0547">Nucleotide-binding</keyword>
<dbReference type="InterPro" id="IPR010921">
    <property type="entry name" value="Trp_repressor/repl_initiator"/>
</dbReference>
<dbReference type="GO" id="GO:0003688">
    <property type="term" value="F:DNA replication origin binding"/>
    <property type="evidence" value="ECO:0007669"/>
    <property type="project" value="InterPro"/>
</dbReference>
<dbReference type="PROSITE" id="PS01008">
    <property type="entry name" value="DNAA"/>
    <property type="match status" value="1"/>
</dbReference>
<evidence type="ECO:0000256" key="2">
    <source>
        <dbReference type="ARBA" id="ARBA00022490"/>
    </source>
</evidence>
<dbReference type="Proteomes" id="UP000070175">
    <property type="component" value="Unassembled WGS sequence"/>
</dbReference>
<dbReference type="InterPro" id="IPR020591">
    <property type="entry name" value="Chromosome_initiator_DnaA-like"/>
</dbReference>
<organism evidence="10 11">
    <name type="scientific">candidate division MSBL1 archaeon SCGC-AAA382N08</name>
    <dbReference type="NCBI Taxonomy" id="1698285"/>
    <lineage>
        <taxon>Archaea</taxon>
        <taxon>Methanobacteriati</taxon>
        <taxon>Methanobacteriota</taxon>
        <taxon>candidate division MSBL1</taxon>
    </lineage>
</organism>
<evidence type="ECO:0000256" key="3">
    <source>
        <dbReference type="ARBA" id="ARBA00022705"/>
    </source>
</evidence>